<dbReference type="InterPro" id="IPR043144">
    <property type="entry name" value="Mal/L-sulf/L-lact_DH-like_ah"/>
</dbReference>
<gene>
    <name evidence="3" type="ORF">A3F84_21400</name>
</gene>
<dbReference type="Gene3D" id="3.30.1370.60">
    <property type="entry name" value="Hypothetical oxidoreductase yiak, domain 2"/>
    <property type="match status" value="1"/>
</dbReference>
<dbReference type="InterPro" id="IPR036111">
    <property type="entry name" value="Mal/L-sulfo/L-lacto_DH-like_sf"/>
</dbReference>
<dbReference type="PANTHER" id="PTHR11091:SF0">
    <property type="entry name" value="MALATE DEHYDROGENASE"/>
    <property type="match status" value="1"/>
</dbReference>
<evidence type="ECO:0000313" key="4">
    <source>
        <dbReference type="Proteomes" id="UP000178606"/>
    </source>
</evidence>
<dbReference type="InterPro" id="IPR043143">
    <property type="entry name" value="Mal/L-sulf/L-lact_DH-like_NADP"/>
</dbReference>
<protein>
    <recommendedName>
        <fullName evidence="5">Ldh family oxidoreductase</fullName>
    </recommendedName>
</protein>
<evidence type="ECO:0008006" key="5">
    <source>
        <dbReference type="Google" id="ProtNLM"/>
    </source>
</evidence>
<dbReference type="SUPFAM" id="SSF89733">
    <property type="entry name" value="L-sulfolactate dehydrogenase-like"/>
    <property type="match status" value="1"/>
</dbReference>
<sequence>MPRFQPEALRQVGYELFQAAGCSAEDARTVVDHLVESNLFGHDSHGAIRFYEYAHHVREGRFQPRAAPRIVQETPCTAVVDGGGAMGQVGATFAARLAIRKAREHGTGTVALRNTSHVGRAGAYPLMAAREGMLGLAFVNAGKLGYQIAPFGGIDGRLSTNPIAFAAPRRGADPIMVDMTTSVVAEGKIRLAINQGKPVPEGWIIDHEGRPTTDPRDFAADPPGAILPMGGVVAHKGYGLSFVVELLAGTLSGQGCAAGERTMRSNGVLLTVYRIEHFADLNAYYEEVEGLIRHVQTSRVTPGFREILTPGEPEFRTARRREQEGIEVDDTTWSRICDEARAFGIDPAKWG</sequence>
<name>A0A1F6C364_HANXR</name>
<proteinExistence type="inferred from homology"/>
<reference evidence="3 4" key="1">
    <citation type="journal article" date="2016" name="Nat. Commun.">
        <title>Thousands of microbial genomes shed light on interconnected biogeochemical processes in an aquifer system.</title>
        <authorList>
            <person name="Anantharaman K."/>
            <person name="Brown C.T."/>
            <person name="Hug L.A."/>
            <person name="Sharon I."/>
            <person name="Castelle C.J."/>
            <person name="Probst A.J."/>
            <person name="Thomas B.C."/>
            <person name="Singh A."/>
            <person name="Wilkins M.J."/>
            <person name="Karaoz U."/>
            <person name="Brodie E.L."/>
            <person name="Williams K.H."/>
            <person name="Hubbard S.S."/>
            <person name="Banfield J.F."/>
        </authorList>
    </citation>
    <scope>NUCLEOTIDE SEQUENCE [LARGE SCALE GENOMIC DNA]</scope>
    <source>
        <strain evidence="4">RIFCSPLOWO2_12_FULL_64_10</strain>
    </source>
</reference>
<comment type="caution">
    <text evidence="3">The sequence shown here is derived from an EMBL/GenBank/DDBJ whole genome shotgun (WGS) entry which is preliminary data.</text>
</comment>
<evidence type="ECO:0000256" key="1">
    <source>
        <dbReference type="ARBA" id="ARBA00006056"/>
    </source>
</evidence>
<keyword evidence="2" id="KW-0560">Oxidoreductase</keyword>
<dbReference type="InterPro" id="IPR003767">
    <property type="entry name" value="Malate/L-lactate_DH-like"/>
</dbReference>
<dbReference type="EMBL" id="MFKF01000429">
    <property type="protein sequence ID" value="OGG43639.1"/>
    <property type="molecule type" value="Genomic_DNA"/>
</dbReference>
<organism evidence="3 4">
    <name type="scientific">Handelsmanbacteria sp. (strain RIFCSPLOWO2_12_FULL_64_10)</name>
    <dbReference type="NCBI Taxonomy" id="1817868"/>
    <lineage>
        <taxon>Bacteria</taxon>
        <taxon>Candidatus Handelsmaniibacteriota</taxon>
    </lineage>
</organism>
<dbReference type="Gene3D" id="1.10.1530.10">
    <property type="match status" value="1"/>
</dbReference>
<dbReference type="Pfam" id="PF02615">
    <property type="entry name" value="Ldh_2"/>
    <property type="match status" value="1"/>
</dbReference>
<dbReference type="GO" id="GO:0016491">
    <property type="term" value="F:oxidoreductase activity"/>
    <property type="evidence" value="ECO:0007669"/>
    <property type="project" value="UniProtKB-KW"/>
</dbReference>
<accession>A0A1F6C364</accession>
<evidence type="ECO:0000256" key="2">
    <source>
        <dbReference type="ARBA" id="ARBA00023002"/>
    </source>
</evidence>
<dbReference type="AlphaFoldDB" id="A0A1F6C364"/>
<evidence type="ECO:0000313" key="3">
    <source>
        <dbReference type="EMBL" id="OGG43639.1"/>
    </source>
</evidence>
<dbReference type="PANTHER" id="PTHR11091">
    <property type="entry name" value="OXIDOREDUCTASE-RELATED"/>
    <property type="match status" value="1"/>
</dbReference>
<comment type="similarity">
    <text evidence="1">Belongs to the LDH2/MDH2 oxidoreductase family.</text>
</comment>
<dbReference type="Proteomes" id="UP000178606">
    <property type="component" value="Unassembled WGS sequence"/>
</dbReference>